<keyword evidence="4" id="KW-0539">Nucleus</keyword>
<dbReference type="PANTHER" id="PTHR46772:SF8">
    <property type="entry name" value="TRANSCRIPTION FACTOR BHLH95"/>
    <property type="match status" value="1"/>
</dbReference>
<dbReference type="PANTHER" id="PTHR46772">
    <property type="entry name" value="BHLH DOMAIN-CONTAINING PROTEIN"/>
    <property type="match status" value="1"/>
</dbReference>
<protein>
    <recommendedName>
        <fullName evidence="8">BHLH domain-containing protein</fullName>
    </recommendedName>
</protein>
<dbReference type="Gene3D" id="4.10.280.10">
    <property type="entry name" value="Helix-loop-helix DNA-binding domain"/>
    <property type="match status" value="1"/>
</dbReference>
<organism evidence="6 7">
    <name type="scientific">Nyssa sinensis</name>
    <dbReference type="NCBI Taxonomy" id="561372"/>
    <lineage>
        <taxon>Eukaryota</taxon>
        <taxon>Viridiplantae</taxon>
        <taxon>Streptophyta</taxon>
        <taxon>Embryophyta</taxon>
        <taxon>Tracheophyta</taxon>
        <taxon>Spermatophyta</taxon>
        <taxon>Magnoliopsida</taxon>
        <taxon>eudicotyledons</taxon>
        <taxon>Gunneridae</taxon>
        <taxon>Pentapetalae</taxon>
        <taxon>asterids</taxon>
        <taxon>Cornales</taxon>
        <taxon>Nyssaceae</taxon>
        <taxon>Nyssa</taxon>
    </lineage>
</organism>
<dbReference type="InterPro" id="IPR036638">
    <property type="entry name" value="HLH_DNA-bd_sf"/>
</dbReference>
<evidence type="ECO:0000256" key="3">
    <source>
        <dbReference type="ARBA" id="ARBA00023163"/>
    </source>
</evidence>
<reference evidence="6 7" key="1">
    <citation type="submission" date="2019-09" db="EMBL/GenBank/DDBJ databases">
        <title>A chromosome-level genome assembly of the Chinese tupelo Nyssa sinensis.</title>
        <authorList>
            <person name="Yang X."/>
            <person name="Kang M."/>
            <person name="Yang Y."/>
            <person name="Xiong H."/>
            <person name="Wang M."/>
            <person name="Zhang Z."/>
            <person name="Wang Z."/>
            <person name="Wu H."/>
            <person name="Ma T."/>
            <person name="Liu J."/>
            <person name="Xi Z."/>
        </authorList>
    </citation>
    <scope>NUCLEOTIDE SEQUENCE [LARGE SCALE GENOMIC DNA]</scope>
    <source>
        <strain evidence="6">J267</strain>
        <tissue evidence="6">Leaf</tissue>
    </source>
</reference>
<dbReference type="SUPFAM" id="SSF47459">
    <property type="entry name" value="HLH, helix-loop-helix DNA-binding domain"/>
    <property type="match status" value="1"/>
</dbReference>
<evidence type="ECO:0000256" key="2">
    <source>
        <dbReference type="ARBA" id="ARBA00023015"/>
    </source>
</evidence>
<dbReference type="GO" id="GO:0009960">
    <property type="term" value="P:endosperm development"/>
    <property type="evidence" value="ECO:0007669"/>
    <property type="project" value="InterPro"/>
</dbReference>
<accession>A0A5J5BSM1</accession>
<dbReference type="GO" id="GO:0046983">
    <property type="term" value="F:protein dimerization activity"/>
    <property type="evidence" value="ECO:0007669"/>
    <property type="project" value="InterPro"/>
</dbReference>
<sequence>MSEGGDHESFLWDIQSWAFSNSDNSGGSDEKSGKKPPDSSSNSQTPTAMEAPPSDKSTIVDEAVNYIKTLQNTLQKLQKQKLERLHGLTTVNYDTSMVTPQKLAMDSREAFLADHGSSSSLTIAGTNNSSTSLSVSQFPTSFQTWTSPNVILNVCGKEAHISVCSPKKPWALNHHLLCAGEAQT</sequence>
<name>A0A5J5BSM1_9ASTE</name>
<evidence type="ECO:0000256" key="1">
    <source>
        <dbReference type="ARBA" id="ARBA00004123"/>
    </source>
</evidence>
<dbReference type="GO" id="GO:0003700">
    <property type="term" value="F:DNA-binding transcription factor activity"/>
    <property type="evidence" value="ECO:0007669"/>
    <property type="project" value="InterPro"/>
</dbReference>
<dbReference type="GO" id="GO:0005634">
    <property type="term" value="C:nucleus"/>
    <property type="evidence" value="ECO:0007669"/>
    <property type="project" value="UniProtKB-SubCell"/>
</dbReference>
<feature type="compositionally biased region" description="Polar residues" evidence="5">
    <location>
        <begin position="38"/>
        <end position="47"/>
    </location>
</feature>
<dbReference type="InterPro" id="IPR044278">
    <property type="entry name" value="BHLH95-like"/>
</dbReference>
<feature type="compositionally biased region" description="Polar residues" evidence="5">
    <location>
        <begin position="18"/>
        <end position="27"/>
    </location>
</feature>
<dbReference type="EMBL" id="CM018033">
    <property type="protein sequence ID" value="KAA8545858.1"/>
    <property type="molecule type" value="Genomic_DNA"/>
</dbReference>
<proteinExistence type="predicted"/>
<dbReference type="InterPro" id="IPR045239">
    <property type="entry name" value="bHLH95_bHLH"/>
</dbReference>
<dbReference type="OrthoDB" id="690068at2759"/>
<evidence type="ECO:0000313" key="6">
    <source>
        <dbReference type="EMBL" id="KAA8545858.1"/>
    </source>
</evidence>
<keyword evidence="3" id="KW-0804">Transcription</keyword>
<evidence type="ECO:0000256" key="4">
    <source>
        <dbReference type="ARBA" id="ARBA00023242"/>
    </source>
</evidence>
<dbReference type="AlphaFoldDB" id="A0A5J5BSM1"/>
<evidence type="ECO:0000313" key="7">
    <source>
        <dbReference type="Proteomes" id="UP000325577"/>
    </source>
</evidence>
<evidence type="ECO:0008006" key="8">
    <source>
        <dbReference type="Google" id="ProtNLM"/>
    </source>
</evidence>
<comment type="subcellular location">
    <subcellularLocation>
        <location evidence="1">Nucleus</location>
    </subcellularLocation>
</comment>
<feature type="compositionally biased region" description="Basic and acidic residues" evidence="5">
    <location>
        <begin position="28"/>
        <end position="37"/>
    </location>
</feature>
<gene>
    <name evidence="6" type="ORF">F0562_020691</name>
</gene>
<feature type="region of interest" description="Disordered" evidence="5">
    <location>
        <begin position="18"/>
        <end position="57"/>
    </location>
</feature>
<dbReference type="Proteomes" id="UP000325577">
    <property type="component" value="Linkage Group LG10"/>
</dbReference>
<keyword evidence="7" id="KW-1185">Reference proteome</keyword>
<evidence type="ECO:0000256" key="5">
    <source>
        <dbReference type="SAM" id="MobiDB-lite"/>
    </source>
</evidence>
<keyword evidence="2" id="KW-0805">Transcription regulation</keyword>
<dbReference type="CDD" id="cd11393">
    <property type="entry name" value="bHLH_AtbHLH_like"/>
    <property type="match status" value="1"/>
</dbReference>